<dbReference type="GO" id="GO:0141197">
    <property type="term" value="F:4-hydroxy-3-methylbut-2-enyl-diphosphate synthase activity (flavodoxin)"/>
    <property type="evidence" value="ECO:0007669"/>
    <property type="project" value="UniProtKB-EC"/>
</dbReference>
<dbReference type="NCBIfam" id="TIGR00612">
    <property type="entry name" value="ispG_gcpE"/>
    <property type="match status" value="1"/>
</dbReference>
<comment type="function">
    <text evidence="7">Converts 2C-methyl-D-erythritol 2,4-cyclodiphosphate (ME-2,4cPP) into 1-hydroxy-2-methyl-2-(E)-butenyl 4-diphosphate.</text>
</comment>
<dbReference type="GO" id="GO:0016114">
    <property type="term" value="P:terpenoid biosynthetic process"/>
    <property type="evidence" value="ECO:0007669"/>
    <property type="project" value="InterPro"/>
</dbReference>
<dbReference type="UniPathway" id="UPA00056">
    <property type="reaction ID" value="UER00096"/>
</dbReference>
<dbReference type="EMBL" id="CP002432">
    <property type="protein sequence ID" value="ADU66085.1"/>
    <property type="molecule type" value="Genomic_DNA"/>
</dbReference>
<dbReference type="GO" id="GO:0046429">
    <property type="term" value="F:4-hydroxy-3-methylbut-2-en-1-yl diphosphate synthase activity (ferredoxin)"/>
    <property type="evidence" value="ECO:0007669"/>
    <property type="project" value="UniProtKB-UniRule"/>
</dbReference>
<dbReference type="SUPFAM" id="SSF56014">
    <property type="entry name" value="Nitrite and sulphite reductase 4Fe-4S domain-like"/>
    <property type="match status" value="1"/>
</dbReference>
<evidence type="ECO:0000256" key="7">
    <source>
        <dbReference type="HAMAP-Rule" id="MF_00159"/>
    </source>
</evidence>
<feature type="binding site" evidence="7">
    <location>
        <position position="309"/>
    </location>
    <ligand>
        <name>[4Fe-4S] cluster</name>
        <dbReference type="ChEBI" id="CHEBI:49883"/>
    </ligand>
</feature>
<dbReference type="HAMAP" id="MF_00159">
    <property type="entry name" value="IspG"/>
    <property type="match status" value="1"/>
</dbReference>
<dbReference type="EC" id="1.17.7.3" evidence="7"/>
<dbReference type="HOGENOM" id="CLU_042258_0_0_0"/>
<dbReference type="Pfam" id="PF04551">
    <property type="entry name" value="GcpE"/>
    <property type="match status" value="1"/>
</dbReference>
<dbReference type="GO" id="GO:0005506">
    <property type="term" value="F:iron ion binding"/>
    <property type="evidence" value="ECO:0007669"/>
    <property type="project" value="InterPro"/>
</dbReference>
<dbReference type="Gene3D" id="3.30.413.10">
    <property type="entry name" value="Sulfite Reductase Hemoprotein, domain 1"/>
    <property type="match status" value="1"/>
</dbReference>
<accession>E6W5Q4</accession>
<evidence type="ECO:0000256" key="2">
    <source>
        <dbReference type="ARBA" id="ARBA00022723"/>
    </source>
</evidence>
<dbReference type="STRING" id="653733.Selin_1350"/>
<keyword evidence="2 7" id="KW-0479">Metal-binding</keyword>
<dbReference type="eggNOG" id="COG0821">
    <property type="taxonomic scope" value="Bacteria"/>
</dbReference>
<protein>
    <recommendedName>
        <fullName evidence="7">4-hydroxy-3-methylbut-2-en-1-yl diphosphate synthase (flavodoxin)</fullName>
        <ecNumber evidence="7">1.17.7.3</ecNumber>
    </recommendedName>
    <alternativeName>
        <fullName evidence="7">1-hydroxy-2-methyl-2-(E)-butenyl 4-diphosphate synthase</fullName>
    </alternativeName>
</protein>
<dbReference type="InParanoid" id="E6W5Q4"/>
<dbReference type="PANTHER" id="PTHR30454">
    <property type="entry name" value="4-HYDROXY-3-METHYLBUT-2-EN-1-YL DIPHOSPHATE SYNTHASE"/>
    <property type="match status" value="1"/>
</dbReference>
<dbReference type="PANTHER" id="PTHR30454:SF0">
    <property type="entry name" value="4-HYDROXY-3-METHYLBUT-2-EN-1-YL DIPHOSPHATE SYNTHASE (FERREDOXIN), CHLOROPLASTIC"/>
    <property type="match status" value="1"/>
</dbReference>
<evidence type="ECO:0000256" key="6">
    <source>
        <dbReference type="ARBA" id="ARBA00023229"/>
    </source>
</evidence>
<comment type="similarity">
    <text evidence="7">Belongs to the IspG family.</text>
</comment>
<dbReference type="RefSeq" id="WP_013505966.1">
    <property type="nucleotide sequence ID" value="NC_014836.1"/>
</dbReference>
<dbReference type="KEGG" id="din:Selin_1350"/>
<keyword evidence="3 7" id="KW-0560">Oxidoreductase</keyword>
<evidence type="ECO:0000256" key="3">
    <source>
        <dbReference type="ARBA" id="ARBA00023002"/>
    </source>
</evidence>
<feature type="domain" description="IspG TIM-barrel" evidence="8">
    <location>
        <begin position="12"/>
        <end position="248"/>
    </location>
</feature>
<dbReference type="Gene3D" id="3.20.20.20">
    <property type="entry name" value="Dihydropteroate synthase-like"/>
    <property type="match status" value="1"/>
</dbReference>
<evidence type="ECO:0000256" key="1">
    <source>
        <dbReference type="ARBA" id="ARBA00022485"/>
    </source>
</evidence>
<dbReference type="InterPro" id="IPR058578">
    <property type="entry name" value="IspG_TIM"/>
</dbReference>
<dbReference type="FunCoup" id="E6W5Q4">
    <property type="interactions" value="329"/>
</dbReference>
<feature type="binding site" evidence="7">
    <location>
        <position position="267"/>
    </location>
    <ligand>
        <name>[4Fe-4S] cluster</name>
        <dbReference type="ChEBI" id="CHEBI:49883"/>
    </ligand>
</feature>
<dbReference type="InterPro" id="IPR004588">
    <property type="entry name" value="IspG_bac-typ"/>
</dbReference>
<dbReference type="Pfam" id="PF26540">
    <property type="entry name" value="GcpE_C"/>
    <property type="match status" value="1"/>
</dbReference>
<proteinExistence type="inferred from homology"/>
<feature type="binding site" evidence="7">
    <location>
        <position position="302"/>
    </location>
    <ligand>
        <name>[4Fe-4S] cluster</name>
        <dbReference type="ChEBI" id="CHEBI:49883"/>
    </ligand>
</feature>
<reference evidence="10 11" key="1">
    <citation type="submission" date="2010-12" db="EMBL/GenBank/DDBJ databases">
        <title>Complete sequence of Desulfurispirillum indicum S5.</title>
        <authorList>
            <consortium name="US DOE Joint Genome Institute"/>
            <person name="Lucas S."/>
            <person name="Copeland A."/>
            <person name="Lapidus A."/>
            <person name="Cheng J.-F."/>
            <person name="Goodwin L."/>
            <person name="Pitluck S."/>
            <person name="Chertkov O."/>
            <person name="Held B."/>
            <person name="Detter J.C."/>
            <person name="Han C."/>
            <person name="Tapia R."/>
            <person name="Land M."/>
            <person name="Hauser L."/>
            <person name="Kyrpides N."/>
            <person name="Ivanova N."/>
            <person name="Mikhailova N."/>
            <person name="Haggblom M."/>
            <person name="Rauschenbach I."/>
            <person name="Bini E."/>
            <person name="Woyke T."/>
        </authorList>
    </citation>
    <scope>NUCLEOTIDE SEQUENCE [LARGE SCALE GENOMIC DNA]</scope>
    <source>
        <strain evidence="11">ATCC BAA-1389 / DSM 22839 / S5</strain>
    </source>
</reference>
<dbReference type="GO" id="GO:0019288">
    <property type="term" value="P:isopentenyl diphosphate biosynthetic process, methylerythritol 4-phosphate pathway"/>
    <property type="evidence" value="ECO:0007669"/>
    <property type="project" value="UniProtKB-UniRule"/>
</dbReference>
<evidence type="ECO:0000256" key="4">
    <source>
        <dbReference type="ARBA" id="ARBA00023004"/>
    </source>
</evidence>
<dbReference type="NCBIfam" id="NF001540">
    <property type="entry name" value="PRK00366.1"/>
    <property type="match status" value="1"/>
</dbReference>
<dbReference type="GO" id="GO:0051539">
    <property type="term" value="F:4 iron, 4 sulfur cluster binding"/>
    <property type="evidence" value="ECO:0007669"/>
    <property type="project" value="UniProtKB-UniRule"/>
</dbReference>
<feature type="binding site" evidence="7">
    <location>
        <position position="270"/>
    </location>
    <ligand>
        <name>[4Fe-4S] cluster</name>
        <dbReference type="ChEBI" id="CHEBI:49883"/>
    </ligand>
</feature>
<feature type="domain" description="IspG C-terminal" evidence="9">
    <location>
        <begin position="263"/>
        <end position="350"/>
    </location>
</feature>
<sequence length="360" mass="38467">MMSIQRRQTPSLWIGKVEVGGSAPVSIQSMTTTRTTDIRATVAQISELATAGCDIVRVAVPDEASSHSLAELVPLSPLPVVADIHFNHTFALRALDAGVHGLRINPGNIGSAERIASVVEKARSRNVPIRIGVNAGSLEKDILQRHGHPGPEAMVESGLRHIALLEKLNYRNMKISLKASDVYTTMQAYRLIASKVPYPLHLGVTEAGTEFGGTVKSAIGIGGLLSEGIGDTIRVSLTADPVREIRVARKILQSLGLRREGVNFVSCPTCGRVEVDLVSLANRVEEALQHIPHPITVAVMGCPVNGPGEAREADYGIAGGKGRGLVMHHGEVVGWFPEDQLVETLLALIHKDFPAPSDFA</sequence>
<dbReference type="PIRSF" id="PIRSF004640">
    <property type="entry name" value="IspG"/>
    <property type="match status" value="1"/>
</dbReference>
<gene>
    <name evidence="7" type="primary">ispG</name>
    <name evidence="10" type="ordered locus">Selin_1350</name>
</gene>
<dbReference type="Proteomes" id="UP000002572">
    <property type="component" value="Chromosome"/>
</dbReference>
<comment type="pathway">
    <text evidence="7">Isoprenoid biosynthesis; isopentenyl diphosphate biosynthesis via DXP pathway; isopentenyl diphosphate from 1-deoxy-D-xylulose 5-phosphate: step 5/6.</text>
</comment>
<name>E6W5Q4_DESIS</name>
<keyword evidence="11" id="KW-1185">Reference proteome</keyword>
<dbReference type="InterPro" id="IPR011005">
    <property type="entry name" value="Dihydropteroate_synth-like_sf"/>
</dbReference>
<dbReference type="AlphaFoldDB" id="E6W5Q4"/>
<comment type="cofactor">
    <cofactor evidence="7">
        <name>[4Fe-4S] cluster</name>
        <dbReference type="ChEBI" id="CHEBI:49883"/>
    </cofactor>
    <text evidence="7">Binds 1 [4Fe-4S] cluster.</text>
</comment>
<evidence type="ECO:0000256" key="5">
    <source>
        <dbReference type="ARBA" id="ARBA00023014"/>
    </source>
</evidence>
<dbReference type="InterPro" id="IPR045854">
    <property type="entry name" value="NO2/SO3_Rdtase_4Fe4S_sf"/>
</dbReference>
<dbReference type="FunFam" id="3.20.20.20:FF:000001">
    <property type="entry name" value="4-hydroxy-3-methylbut-2-en-1-yl diphosphate synthase (flavodoxin)"/>
    <property type="match status" value="1"/>
</dbReference>
<dbReference type="InterPro" id="IPR016425">
    <property type="entry name" value="IspG_bac"/>
</dbReference>
<evidence type="ECO:0000313" key="10">
    <source>
        <dbReference type="EMBL" id="ADU66085.1"/>
    </source>
</evidence>
<evidence type="ECO:0000259" key="9">
    <source>
        <dbReference type="Pfam" id="PF26540"/>
    </source>
</evidence>
<evidence type="ECO:0000259" key="8">
    <source>
        <dbReference type="Pfam" id="PF04551"/>
    </source>
</evidence>
<keyword evidence="1 7" id="KW-0004">4Fe-4S</keyword>
<evidence type="ECO:0000313" key="11">
    <source>
        <dbReference type="Proteomes" id="UP000002572"/>
    </source>
</evidence>
<organism evidence="10 11">
    <name type="scientific">Desulfurispirillum indicum (strain ATCC BAA-1389 / DSM 22839 / S5)</name>
    <dbReference type="NCBI Taxonomy" id="653733"/>
    <lineage>
        <taxon>Bacteria</taxon>
        <taxon>Pseudomonadati</taxon>
        <taxon>Chrysiogenota</taxon>
        <taxon>Chrysiogenia</taxon>
        <taxon>Chrysiogenales</taxon>
        <taxon>Chrysiogenaceae</taxon>
        <taxon>Desulfurispirillum</taxon>
    </lineage>
</organism>
<dbReference type="InterPro" id="IPR058579">
    <property type="entry name" value="IspG_C"/>
</dbReference>
<comment type="catalytic activity">
    <reaction evidence="7">
        <text>(2E)-4-hydroxy-3-methylbut-2-enyl diphosphate + oxidized [flavodoxin] + H2O + 2 H(+) = 2-C-methyl-D-erythritol 2,4-cyclic diphosphate + reduced [flavodoxin]</text>
        <dbReference type="Rhea" id="RHEA:43604"/>
        <dbReference type="Rhea" id="RHEA-COMP:10622"/>
        <dbReference type="Rhea" id="RHEA-COMP:10623"/>
        <dbReference type="ChEBI" id="CHEBI:15377"/>
        <dbReference type="ChEBI" id="CHEBI:15378"/>
        <dbReference type="ChEBI" id="CHEBI:57618"/>
        <dbReference type="ChEBI" id="CHEBI:58210"/>
        <dbReference type="ChEBI" id="CHEBI:58483"/>
        <dbReference type="ChEBI" id="CHEBI:128753"/>
        <dbReference type="EC" id="1.17.7.3"/>
    </reaction>
</comment>
<keyword evidence="4 7" id="KW-0408">Iron</keyword>
<keyword evidence="6 7" id="KW-0414">Isoprene biosynthesis</keyword>
<dbReference type="SUPFAM" id="SSF51395">
    <property type="entry name" value="FMN-linked oxidoreductases"/>
    <property type="match status" value="1"/>
</dbReference>
<keyword evidence="5 7" id="KW-0411">Iron-sulfur</keyword>